<keyword evidence="3" id="KW-1185">Reference proteome</keyword>
<keyword evidence="1" id="KW-1133">Transmembrane helix</keyword>
<evidence type="ECO:0000313" key="2">
    <source>
        <dbReference type="EMBL" id="MFD0836150.1"/>
    </source>
</evidence>
<organism evidence="2 3">
    <name type="scientific">Mariniflexile aquimaris</name>
    <dbReference type="NCBI Taxonomy" id="881009"/>
    <lineage>
        <taxon>Bacteria</taxon>
        <taxon>Pseudomonadati</taxon>
        <taxon>Bacteroidota</taxon>
        <taxon>Flavobacteriia</taxon>
        <taxon>Flavobacteriales</taxon>
        <taxon>Flavobacteriaceae</taxon>
        <taxon>Mariniflexile</taxon>
    </lineage>
</organism>
<feature type="transmembrane region" description="Helical" evidence="1">
    <location>
        <begin position="37"/>
        <end position="59"/>
    </location>
</feature>
<accession>A0ABW3BU94</accession>
<keyword evidence="1" id="KW-0472">Membrane</keyword>
<proteinExistence type="predicted"/>
<reference evidence="3" key="1">
    <citation type="journal article" date="2019" name="Int. J. Syst. Evol. Microbiol.">
        <title>The Global Catalogue of Microorganisms (GCM) 10K type strain sequencing project: providing services to taxonomists for standard genome sequencing and annotation.</title>
        <authorList>
            <consortium name="The Broad Institute Genomics Platform"/>
            <consortium name="The Broad Institute Genome Sequencing Center for Infectious Disease"/>
            <person name="Wu L."/>
            <person name="Ma J."/>
        </authorList>
    </citation>
    <scope>NUCLEOTIDE SEQUENCE [LARGE SCALE GENOMIC DNA]</scope>
    <source>
        <strain evidence="3">CCUG 60529</strain>
    </source>
</reference>
<evidence type="ECO:0000256" key="1">
    <source>
        <dbReference type="SAM" id="Phobius"/>
    </source>
</evidence>
<evidence type="ECO:0000313" key="3">
    <source>
        <dbReference type="Proteomes" id="UP001597011"/>
    </source>
</evidence>
<comment type="caution">
    <text evidence="2">The sequence shown here is derived from an EMBL/GenBank/DDBJ whole genome shotgun (WGS) entry which is preliminary data.</text>
</comment>
<protein>
    <submittedName>
        <fullName evidence="2">Uncharacterized protein</fullName>
    </submittedName>
</protein>
<name>A0ABW3BU94_9FLAO</name>
<sequence length="246" mass="27996">MLKFILIAVAVVLFTIVLVKLVDKFIPSKFKPILSVVLWVLIGFLAYQTYMSIYTPILFNQEKNRRYKVIINNLKDIRDSQLAYRQVNGQFTDSYDELVKFIETGKFTITQRKDSSVVDVEANKRFGLTTMMKDIVVIDTLGFVPVKDSLFKTSTRYKTMMNVPVGKEGEKFELKAGFIEQNDIKIPVFEASVKKNVILYDQDKDMLAQENQVVSVDGVNGDALKVGSMTEVNTNGNWPKTYGSNE</sequence>
<dbReference type="Proteomes" id="UP001597011">
    <property type="component" value="Unassembled WGS sequence"/>
</dbReference>
<gene>
    <name evidence="2" type="ORF">ACFQ0I_10270</name>
</gene>
<keyword evidence="1" id="KW-0812">Transmembrane</keyword>
<dbReference type="EMBL" id="JBHTIB010000012">
    <property type="protein sequence ID" value="MFD0836150.1"/>
    <property type="molecule type" value="Genomic_DNA"/>
</dbReference>
<dbReference type="RefSeq" id="WP_379941942.1">
    <property type="nucleotide sequence ID" value="NZ_JBHTIB010000012.1"/>
</dbReference>